<dbReference type="Proteomes" id="UP001225646">
    <property type="component" value="Unassembled WGS sequence"/>
</dbReference>
<evidence type="ECO:0000256" key="2">
    <source>
        <dbReference type="ARBA" id="ARBA00022448"/>
    </source>
</evidence>
<dbReference type="EMBL" id="JAUSTR010000019">
    <property type="protein sequence ID" value="MDQ0163599.1"/>
    <property type="molecule type" value="Genomic_DNA"/>
</dbReference>
<keyword evidence="6 7" id="KW-0472">Membrane</keyword>
<evidence type="ECO:0000256" key="7">
    <source>
        <dbReference type="SAM" id="Phobius"/>
    </source>
</evidence>
<dbReference type="Pfam" id="PF04290">
    <property type="entry name" value="DctQ"/>
    <property type="match status" value="1"/>
</dbReference>
<evidence type="ECO:0000256" key="4">
    <source>
        <dbReference type="ARBA" id="ARBA00022692"/>
    </source>
</evidence>
<dbReference type="InterPro" id="IPR055348">
    <property type="entry name" value="DctQ"/>
</dbReference>
<evidence type="ECO:0000259" key="8">
    <source>
        <dbReference type="Pfam" id="PF04290"/>
    </source>
</evidence>
<feature type="domain" description="Tripartite ATP-independent periplasmic transporters DctQ component" evidence="8">
    <location>
        <begin position="29"/>
        <end position="152"/>
    </location>
</feature>
<proteinExistence type="predicted"/>
<keyword evidence="4 7" id="KW-0812">Transmembrane</keyword>
<keyword evidence="3" id="KW-1003">Cell membrane</keyword>
<sequence length="175" mass="20384">MNRVNKLYRIFGWVKVLGLWISGISLMGMMIFIVVDVVFRNVSSNSINGAFEIVQNYFMPLSVFPALAYVYSSGVLPKMDLIIEKLNNQMKKVIIFSRVIIEIFILALMFQFTWDYAMYGLERKMSFPASGTMYIVYPLFFLIPISFALIIIENVFILIKNIMEKHPSFLFKEEK</sequence>
<feature type="transmembrane region" description="Helical" evidence="7">
    <location>
        <begin position="93"/>
        <end position="114"/>
    </location>
</feature>
<evidence type="ECO:0000313" key="9">
    <source>
        <dbReference type="EMBL" id="MDQ0163599.1"/>
    </source>
</evidence>
<comment type="caution">
    <text evidence="9">The sequence shown here is derived from an EMBL/GenBank/DDBJ whole genome shotgun (WGS) entry which is preliminary data.</text>
</comment>
<protein>
    <submittedName>
        <fullName evidence="9">TRAP-type C4-dicarboxylate transport system permease small subunit</fullName>
    </submittedName>
</protein>
<evidence type="ECO:0000256" key="3">
    <source>
        <dbReference type="ARBA" id="ARBA00022475"/>
    </source>
</evidence>
<feature type="transmembrane region" description="Helical" evidence="7">
    <location>
        <begin position="54"/>
        <end position="72"/>
    </location>
</feature>
<organism evidence="9 10">
    <name type="scientific">Aeribacillus alveayuensis</name>
    <dbReference type="NCBI Taxonomy" id="279215"/>
    <lineage>
        <taxon>Bacteria</taxon>
        <taxon>Bacillati</taxon>
        <taxon>Bacillota</taxon>
        <taxon>Bacilli</taxon>
        <taxon>Bacillales</taxon>
        <taxon>Bacillaceae</taxon>
        <taxon>Aeribacillus</taxon>
    </lineage>
</organism>
<dbReference type="RefSeq" id="WP_419152617.1">
    <property type="nucleotide sequence ID" value="NZ_JAUSTR010000019.1"/>
</dbReference>
<keyword evidence="5 7" id="KW-1133">Transmembrane helix</keyword>
<reference evidence="9 10" key="1">
    <citation type="submission" date="2023-07" db="EMBL/GenBank/DDBJ databases">
        <title>Genomic Encyclopedia of Type Strains, Phase IV (KMG-IV): sequencing the most valuable type-strain genomes for metagenomic binning, comparative biology and taxonomic classification.</title>
        <authorList>
            <person name="Goeker M."/>
        </authorList>
    </citation>
    <scope>NUCLEOTIDE SEQUENCE [LARGE SCALE GENOMIC DNA]</scope>
    <source>
        <strain evidence="9 10">DSM 19092</strain>
    </source>
</reference>
<evidence type="ECO:0000256" key="5">
    <source>
        <dbReference type="ARBA" id="ARBA00022989"/>
    </source>
</evidence>
<gene>
    <name evidence="9" type="ORF">J2S06_002705</name>
</gene>
<keyword evidence="10" id="KW-1185">Reference proteome</keyword>
<name>A0ABT9VRI4_9BACI</name>
<feature type="transmembrane region" description="Helical" evidence="7">
    <location>
        <begin position="134"/>
        <end position="159"/>
    </location>
</feature>
<comment type="subcellular location">
    <subcellularLocation>
        <location evidence="1">Cell membrane</location>
        <topology evidence="1">Multi-pass membrane protein</topology>
    </subcellularLocation>
</comment>
<evidence type="ECO:0000256" key="6">
    <source>
        <dbReference type="ARBA" id="ARBA00023136"/>
    </source>
</evidence>
<feature type="transmembrane region" description="Helical" evidence="7">
    <location>
        <begin position="12"/>
        <end position="34"/>
    </location>
</feature>
<evidence type="ECO:0000313" key="10">
    <source>
        <dbReference type="Proteomes" id="UP001225646"/>
    </source>
</evidence>
<keyword evidence="2" id="KW-0813">Transport</keyword>
<accession>A0ABT9VRI4</accession>
<evidence type="ECO:0000256" key="1">
    <source>
        <dbReference type="ARBA" id="ARBA00004651"/>
    </source>
</evidence>